<dbReference type="AlphaFoldDB" id="A0AB39BUB6"/>
<evidence type="ECO:0000313" key="1">
    <source>
        <dbReference type="EMBL" id="XDI37324.1"/>
    </source>
</evidence>
<name>A0AB39BUB6_9BACI</name>
<reference evidence="1" key="1">
    <citation type="submission" date="2024-07" db="EMBL/GenBank/DDBJ databases">
        <title>Identification and characteristics of an arsenic-resistant bacterial isolate, which belongs to a novel species.</title>
        <authorList>
            <person name="Juszczyk A."/>
            <person name="Kowalczyk A."/>
            <person name="Was K."/>
            <person name="Kosowicz W."/>
            <person name="Budzyn A."/>
            <person name="Latowski D."/>
        </authorList>
    </citation>
    <scope>NUCLEOTIDE SEQUENCE</scope>
    <source>
        <strain evidence="1">As8PL</strain>
    </source>
</reference>
<organism evidence="1">
    <name type="scientific">Alkalihalophilus sp. As8PL</name>
    <dbReference type="NCBI Taxonomy" id="3237103"/>
    <lineage>
        <taxon>Bacteria</taxon>
        <taxon>Bacillati</taxon>
        <taxon>Bacillota</taxon>
        <taxon>Bacilli</taxon>
        <taxon>Bacillales</taxon>
        <taxon>Bacillaceae</taxon>
        <taxon>Alkalihalophilus</taxon>
    </lineage>
</organism>
<gene>
    <name evidence="1" type="ORF">AB3N04_03125</name>
</gene>
<sequence>MHSKQTVKYICKTYPSGNQYFYKSELITHDSWNNIQSLSWSTPRPISKSTFQKREKEGYKIEENFINQRPAQVLAFPKILNKS</sequence>
<proteinExistence type="predicted"/>
<dbReference type="RefSeq" id="WP_368504681.1">
    <property type="nucleotide sequence ID" value="NZ_CP162551.1"/>
</dbReference>
<protein>
    <submittedName>
        <fullName evidence="1">Uncharacterized protein</fullName>
    </submittedName>
</protein>
<accession>A0AB39BUB6</accession>
<dbReference type="EMBL" id="CP162551">
    <property type="protein sequence ID" value="XDI37324.1"/>
    <property type="molecule type" value="Genomic_DNA"/>
</dbReference>